<protein>
    <submittedName>
        <fullName evidence="2">CDP-diacylglycerol--serine O-phosphatidyltransferase</fullName>
    </submittedName>
</protein>
<reference evidence="2 3" key="1">
    <citation type="submission" date="2019-05" db="EMBL/GenBank/DDBJ databases">
        <title>Whole genome sequence analysis of Cupriavidus campinensis S14E4C strain.</title>
        <authorList>
            <person name="Abbaszade G."/>
            <person name="Szabo A."/>
            <person name="Toumi M."/>
            <person name="Toth E."/>
        </authorList>
    </citation>
    <scope>NUCLEOTIDE SEQUENCE [LARGE SCALE GENOMIC DNA]</scope>
    <source>
        <strain evidence="2 3">S14E4C</strain>
    </source>
</reference>
<organism evidence="2 3">
    <name type="scientific">Cupriavidus campinensis</name>
    <dbReference type="NCBI Taxonomy" id="151783"/>
    <lineage>
        <taxon>Bacteria</taxon>
        <taxon>Pseudomonadati</taxon>
        <taxon>Pseudomonadota</taxon>
        <taxon>Betaproteobacteria</taxon>
        <taxon>Burkholderiales</taxon>
        <taxon>Burkholderiaceae</taxon>
        <taxon>Cupriavidus</taxon>
    </lineage>
</organism>
<evidence type="ECO:0000313" key="2">
    <source>
        <dbReference type="EMBL" id="TSP09208.1"/>
    </source>
</evidence>
<keyword evidence="1" id="KW-1133">Transmembrane helix</keyword>
<accession>A0ABY3EE72</accession>
<keyword evidence="3" id="KW-1185">Reference proteome</keyword>
<keyword evidence="1" id="KW-0812">Transmembrane</keyword>
<keyword evidence="1" id="KW-0472">Membrane</keyword>
<dbReference type="EMBL" id="VCIZ01000033">
    <property type="protein sequence ID" value="TSP09208.1"/>
    <property type="molecule type" value="Genomic_DNA"/>
</dbReference>
<comment type="caution">
    <text evidence="2">The sequence shown here is derived from an EMBL/GenBank/DDBJ whole genome shotgun (WGS) entry which is preliminary data.</text>
</comment>
<gene>
    <name evidence="2" type="ORF">FGG12_28810</name>
</gene>
<dbReference type="Proteomes" id="UP000318943">
    <property type="component" value="Unassembled WGS sequence"/>
</dbReference>
<evidence type="ECO:0000313" key="3">
    <source>
        <dbReference type="Proteomes" id="UP000318943"/>
    </source>
</evidence>
<sequence>AAAGRIGDALPAGAWLIGPGTFHPMALLFVLSGSLMISKTLRIPKF</sequence>
<feature type="transmembrane region" description="Helical" evidence="1">
    <location>
        <begin position="12"/>
        <end position="37"/>
    </location>
</feature>
<evidence type="ECO:0000256" key="1">
    <source>
        <dbReference type="SAM" id="Phobius"/>
    </source>
</evidence>
<proteinExistence type="predicted"/>
<feature type="non-terminal residue" evidence="2">
    <location>
        <position position="1"/>
    </location>
</feature>
<name>A0ABY3EE72_9BURK</name>